<feature type="repeat" description="TPR" evidence="1">
    <location>
        <begin position="375"/>
        <end position="408"/>
    </location>
</feature>
<sequence length="423" mass="46702">MMTHMKKALLFVLFCLLAAPYLHAADANAGLEFYKKEISAFPPETNRDTRAAAKALADGLNTWALQNPASPAVKDAMLMQARLYLRAQENGYAAVTLFKLRNMFPQTDMNLLTPLMADALQSVQADKRDAATNLFMATRSADEKSAAGREAQALYALSKLQGRGIYAPGAEAFESFFVRYPSYEENDKVELWYGDFHRENGNYLAAVSQYKKAAELYPNTPYKAASLRLIGDIYADNLKDTASATAAYTRVLREFEGSAETGIVYKHMAILDENNKQYDGALINYDKAIELLGATPAAYEAYRGKADVYAKTKNYAAAYNTLHQTAALFGSDEAKSTASLRQAAKIAKKQLRDHTKYTQSLEKALLAHPSGPNAAQLMFDVGQAYETAGKNAQAVEMYKKLIINYPTDKLSSRAQGKLNKLTK</sequence>
<dbReference type="EMBL" id="MN577572">
    <property type="protein sequence ID" value="QGT50779.1"/>
    <property type="molecule type" value="Genomic_DNA"/>
</dbReference>
<dbReference type="AlphaFoldDB" id="A0A650ELZ4"/>
<dbReference type="InterPro" id="IPR011990">
    <property type="entry name" value="TPR-like_helical_dom_sf"/>
</dbReference>
<dbReference type="PROSITE" id="PS50005">
    <property type="entry name" value="TPR"/>
    <property type="match status" value="2"/>
</dbReference>
<dbReference type="InterPro" id="IPR019734">
    <property type="entry name" value="TPR_rpt"/>
</dbReference>
<dbReference type="Gene3D" id="1.25.40.10">
    <property type="entry name" value="Tetratricopeptide repeat domain"/>
    <property type="match status" value="2"/>
</dbReference>
<reference evidence="3" key="1">
    <citation type="journal article" date="2020" name="J. ISSAAS">
        <title>Lactobacilli and other gastrointestinal microbiota of Peromyscus leucopus, reservoir host for agents of Lyme disease and other zoonoses in North America.</title>
        <authorList>
            <person name="Milovic A."/>
            <person name="Bassam K."/>
            <person name="Shao H."/>
            <person name="Chatzistamou I."/>
            <person name="Tufts D.M."/>
            <person name="Diuk-Wasser M."/>
            <person name="Barbour A.G."/>
        </authorList>
    </citation>
    <scope>NUCLEOTIDE SEQUENCE</scope>
    <source>
        <strain evidence="3">LL30</strain>
    </source>
</reference>
<feature type="signal peptide" evidence="2">
    <location>
        <begin position="1"/>
        <end position="24"/>
    </location>
</feature>
<dbReference type="SMART" id="SM00028">
    <property type="entry name" value="TPR"/>
    <property type="match status" value="4"/>
</dbReference>
<evidence type="ECO:0008006" key="4">
    <source>
        <dbReference type="Google" id="ProtNLM"/>
    </source>
</evidence>
<evidence type="ECO:0000256" key="1">
    <source>
        <dbReference type="PROSITE-ProRule" id="PRU00339"/>
    </source>
</evidence>
<protein>
    <recommendedName>
        <fullName evidence="4">Outer membrane lipoprotein BamD-like domain-containing protein</fullName>
    </recommendedName>
</protein>
<organism evidence="3">
    <name type="scientific">uncultured Elusimicrobia bacterium</name>
    <dbReference type="NCBI Taxonomy" id="699876"/>
    <lineage>
        <taxon>Bacteria</taxon>
        <taxon>Pseudomonadati</taxon>
        <taxon>Elusimicrobiota</taxon>
        <taxon>Elusimicrobia</taxon>
        <taxon>environmental samples</taxon>
    </lineage>
</organism>
<dbReference type="Pfam" id="PF13432">
    <property type="entry name" value="TPR_16"/>
    <property type="match status" value="2"/>
</dbReference>
<feature type="repeat" description="TPR" evidence="1">
    <location>
        <begin position="187"/>
        <end position="220"/>
    </location>
</feature>
<feature type="chain" id="PRO_5024802292" description="Outer membrane lipoprotein BamD-like domain-containing protein" evidence="2">
    <location>
        <begin position="25"/>
        <end position="423"/>
    </location>
</feature>
<evidence type="ECO:0000256" key="2">
    <source>
        <dbReference type="SAM" id="SignalP"/>
    </source>
</evidence>
<gene>
    <name evidence="3" type="ORF">Elusimicrob2101_0420</name>
</gene>
<name>A0A650ELZ4_9BACT</name>
<accession>A0A650ELZ4</accession>
<dbReference type="SUPFAM" id="SSF48452">
    <property type="entry name" value="TPR-like"/>
    <property type="match status" value="1"/>
</dbReference>
<proteinExistence type="predicted"/>
<evidence type="ECO:0000313" key="3">
    <source>
        <dbReference type="EMBL" id="QGT50779.1"/>
    </source>
</evidence>
<keyword evidence="2" id="KW-0732">Signal</keyword>
<keyword evidence="1" id="KW-0802">TPR repeat</keyword>